<dbReference type="AlphaFoldDB" id="A0A8J5V3H9"/>
<dbReference type="GO" id="GO:0008270">
    <property type="term" value="F:zinc ion binding"/>
    <property type="evidence" value="ECO:0007669"/>
    <property type="project" value="UniProtKB-KW"/>
</dbReference>
<organism evidence="4 5">
    <name type="scientific">Zizania palustris</name>
    <name type="common">Northern wild rice</name>
    <dbReference type="NCBI Taxonomy" id="103762"/>
    <lineage>
        <taxon>Eukaryota</taxon>
        <taxon>Viridiplantae</taxon>
        <taxon>Streptophyta</taxon>
        <taxon>Embryophyta</taxon>
        <taxon>Tracheophyta</taxon>
        <taxon>Spermatophyta</taxon>
        <taxon>Magnoliopsida</taxon>
        <taxon>Liliopsida</taxon>
        <taxon>Poales</taxon>
        <taxon>Poaceae</taxon>
        <taxon>BOP clade</taxon>
        <taxon>Oryzoideae</taxon>
        <taxon>Oryzeae</taxon>
        <taxon>Zizaniinae</taxon>
        <taxon>Zizania</taxon>
    </lineage>
</organism>
<dbReference type="PROSITE" id="PS00028">
    <property type="entry name" value="ZINC_FINGER_C2H2_1"/>
    <property type="match status" value="1"/>
</dbReference>
<proteinExistence type="predicted"/>
<dbReference type="EMBL" id="JAAALK010000290">
    <property type="protein sequence ID" value="KAG8045151.1"/>
    <property type="molecule type" value="Genomic_DNA"/>
</dbReference>
<dbReference type="OrthoDB" id="644976at2759"/>
<feature type="region of interest" description="Disordered" evidence="2">
    <location>
        <begin position="317"/>
        <end position="336"/>
    </location>
</feature>
<evidence type="ECO:0000313" key="5">
    <source>
        <dbReference type="Proteomes" id="UP000729402"/>
    </source>
</evidence>
<keyword evidence="1" id="KW-0862">Zinc</keyword>
<accession>A0A8J5V3H9</accession>
<dbReference type="InterPro" id="IPR013087">
    <property type="entry name" value="Znf_C2H2_type"/>
</dbReference>
<evidence type="ECO:0000313" key="4">
    <source>
        <dbReference type="EMBL" id="KAG8045151.1"/>
    </source>
</evidence>
<protein>
    <recommendedName>
        <fullName evidence="3">C2H2-type domain-containing protein</fullName>
    </recommendedName>
</protein>
<feature type="compositionally biased region" description="Polar residues" evidence="2">
    <location>
        <begin position="11"/>
        <end position="20"/>
    </location>
</feature>
<reference evidence="4" key="1">
    <citation type="journal article" date="2021" name="bioRxiv">
        <title>Whole Genome Assembly and Annotation of Northern Wild Rice, Zizania palustris L., Supports a Whole Genome Duplication in the Zizania Genus.</title>
        <authorList>
            <person name="Haas M."/>
            <person name="Kono T."/>
            <person name="Macchietto M."/>
            <person name="Millas R."/>
            <person name="McGilp L."/>
            <person name="Shao M."/>
            <person name="Duquette J."/>
            <person name="Hirsch C.N."/>
            <person name="Kimball J."/>
        </authorList>
    </citation>
    <scope>NUCLEOTIDE SEQUENCE</scope>
    <source>
        <tissue evidence="4">Fresh leaf tissue</tissue>
    </source>
</reference>
<keyword evidence="1" id="KW-0479">Metal-binding</keyword>
<name>A0A8J5V3H9_ZIZPA</name>
<keyword evidence="5" id="KW-1185">Reference proteome</keyword>
<sequence>MDPNGSFPQDAGSSSSNNVDNKYISPLHEVFLRGTTAIPQRAADESFAALNSSTPSAPLNMQAASPYVYAPQGPPPAAALQPPVLHHHSHPLMPLPAPYQPTNVAAVALPFPPPPPPPAAPLSHQQILLGPAAPASHVNTTISEAALMSGGGAAPIPNHFLQIPPALPSFLTSPMSDYLNSSHQMQILSTTEPPPVTSLLQGDPFAVVHAHLNTTGVLDNGPIFQNSAMATMHIPEQQQQQPFGAGQGDQSSFGTFLMPPYVPMEQAALQIGGGQGAGDMNASVRPIVVNEKVRREYTCKLCNAKFRSPQAYGGHMSFHSKMDKKNMPANPPQHGD</sequence>
<dbReference type="PROSITE" id="PS50157">
    <property type="entry name" value="ZINC_FINGER_C2H2_2"/>
    <property type="match status" value="1"/>
</dbReference>
<gene>
    <name evidence="4" type="ORF">GUJ93_ZPchr0008g13273</name>
</gene>
<evidence type="ECO:0000256" key="1">
    <source>
        <dbReference type="PROSITE-ProRule" id="PRU00042"/>
    </source>
</evidence>
<reference evidence="4" key="2">
    <citation type="submission" date="2021-02" db="EMBL/GenBank/DDBJ databases">
        <authorList>
            <person name="Kimball J.A."/>
            <person name="Haas M.W."/>
            <person name="Macchietto M."/>
            <person name="Kono T."/>
            <person name="Duquette J."/>
            <person name="Shao M."/>
        </authorList>
    </citation>
    <scope>NUCLEOTIDE SEQUENCE</scope>
    <source>
        <tissue evidence="4">Fresh leaf tissue</tissue>
    </source>
</reference>
<comment type="caution">
    <text evidence="4">The sequence shown here is derived from an EMBL/GenBank/DDBJ whole genome shotgun (WGS) entry which is preliminary data.</text>
</comment>
<keyword evidence="1" id="KW-0863">Zinc-finger</keyword>
<evidence type="ECO:0000259" key="3">
    <source>
        <dbReference type="PROSITE" id="PS50157"/>
    </source>
</evidence>
<feature type="domain" description="C2H2-type" evidence="3">
    <location>
        <begin position="297"/>
        <end position="324"/>
    </location>
</feature>
<feature type="region of interest" description="Disordered" evidence="2">
    <location>
        <begin position="1"/>
        <end position="20"/>
    </location>
</feature>
<evidence type="ECO:0000256" key="2">
    <source>
        <dbReference type="SAM" id="MobiDB-lite"/>
    </source>
</evidence>
<dbReference type="Proteomes" id="UP000729402">
    <property type="component" value="Unassembled WGS sequence"/>
</dbReference>